<keyword evidence="1" id="KW-1133">Transmembrane helix</keyword>
<proteinExistence type="predicted"/>
<evidence type="ECO:0008006" key="4">
    <source>
        <dbReference type="Google" id="ProtNLM"/>
    </source>
</evidence>
<reference evidence="2" key="1">
    <citation type="submission" date="2018-01" db="EMBL/GenBank/DDBJ databases">
        <authorList>
            <person name="Mao J.F."/>
        </authorList>
    </citation>
    <scope>NUCLEOTIDE SEQUENCE</scope>
    <source>
        <strain evidence="2">Huo1</strain>
        <tissue evidence="2">Leaf</tissue>
    </source>
</reference>
<dbReference type="EMBL" id="PNBA02000002">
    <property type="protein sequence ID" value="KAG6432913.1"/>
    <property type="molecule type" value="Genomic_DNA"/>
</dbReference>
<evidence type="ECO:0000313" key="3">
    <source>
        <dbReference type="Proteomes" id="UP000298416"/>
    </source>
</evidence>
<keyword evidence="3" id="KW-1185">Reference proteome</keyword>
<dbReference type="PANTHER" id="PTHR33640">
    <property type="entry name" value="TRANSMEMBRANE PROTEIN"/>
    <property type="match status" value="1"/>
</dbReference>
<name>A0A8X9A952_SALSN</name>
<dbReference type="Proteomes" id="UP000298416">
    <property type="component" value="Unassembled WGS sequence"/>
</dbReference>
<reference evidence="2" key="2">
    <citation type="submission" date="2020-08" db="EMBL/GenBank/DDBJ databases">
        <title>Plant Genome Project.</title>
        <authorList>
            <person name="Zhang R.-G."/>
        </authorList>
    </citation>
    <scope>NUCLEOTIDE SEQUENCE</scope>
    <source>
        <strain evidence="2">Huo1</strain>
        <tissue evidence="2">Leaf</tissue>
    </source>
</reference>
<accession>A0A8X9A952</accession>
<keyword evidence="1" id="KW-0812">Transmembrane</keyword>
<organism evidence="2">
    <name type="scientific">Salvia splendens</name>
    <name type="common">Scarlet sage</name>
    <dbReference type="NCBI Taxonomy" id="180675"/>
    <lineage>
        <taxon>Eukaryota</taxon>
        <taxon>Viridiplantae</taxon>
        <taxon>Streptophyta</taxon>
        <taxon>Embryophyta</taxon>
        <taxon>Tracheophyta</taxon>
        <taxon>Spermatophyta</taxon>
        <taxon>Magnoliopsida</taxon>
        <taxon>eudicotyledons</taxon>
        <taxon>Gunneridae</taxon>
        <taxon>Pentapetalae</taxon>
        <taxon>asterids</taxon>
        <taxon>lamiids</taxon>
        <taxon>Lamiales</taxon>
        <taxon>Lamiaceae</taxon>
        <taxon>Nepetoideae</taxon>
        <taxon>Mentheae</taxon>
        <taxon>Salviinae</taxon>
        <taxon>Salvia</taxon>
        <taxon>Salvia subgen. Calosphace</taxon>
        <taxon>core Calosphace</taxon>
    </lineage>
</organism>
<protein>
    <recommendedName>
        <fullName evidence="4">DUF4408 domain-containing protein</fullName>
    </recommendedName>
</protein>
<keyword evidence="1" id="KW-0472">Membrane</keyword>
<comment type="caution">
    <text evidence="2">The sequence shown here is derived from an EMBL/GenBank/DDBJ whole genome shotgun (WGS) entry which is preliminary data.</text>
</comment>
<feature type="transmembrane region" description="Helical" evidence="1">
    <location>
        <begin position="57"/>
        <end position="84"/>
    </location>
</feature>
<sequence length="187" mass="21483">MDSIKFENVKMEKANAISRYSSVKRITTWFRVVELLFFAIVVSRFSTTLPLKLSGEYFRAISVALISPRFVFLLGNAIVVILFFKSGQFSAQEGEGIADFYDEFVEKCRKNEEKKVSDDCKAISTKICRSSSEKLAVHGGRKLTRSKTEDCRTRQKTAAAEEMSSEEFRRTVEAFIARQQRFLREED</sequence>
<evidence type="ECO:0000313" key="2">
    <source>
        <dbReference type="EMBL" id="KAG6432913.1"/>
    </source>
</evidence>
<evidence type="ECO:0000256" key="1">
    <source>
        <dbReference type="SAM" id="Phobius"/>
    </source>
</evidence>
<dbReference type="AlphaFoldDB" id="A0A8X9A952"/>
<dbReference type="PANTHER" id="PTHR33640:SF8">
    <property type="entry name" value="TRANSMEMBRANE PROTEIN"/>
    <property type="match status" value="1"/>
</dbReference>
<feature type="transmembrane region" description="Helical" evidence="1">
    <location>
        <begin position="28"/>
        <end position="45"/>
    </location>
</feature>
<gene>
    <name evidence="2" type="ORF">SASPL_104503</name>
</gene>